<comment type="caution">
    <text evidence="2">The sequence shown here is derived from an EMBL/GenBank/DDBJ whole genome shotgun (WGS) entry which is preliminary data.</text>
</comment>
<name>A0ABN3F0A1_9ACTN</name>
<sequence>MFVPEAINPTAIEQLRVIREIFPPEKEALGCLAIEIEKLQTDMASAHRRILTVCKGSHRRAPLAAAVLARRGGPALIPGPPPSALGTSAKASTR</sequence>
<dbReference type="EMBL" id="BAAATR010000069">
    <property type="protein sequence ID" value="GAA2279619.1"/>
    <property type="molecule type" value="Genomic_DNA"/>
</dbReference>
<dbReference type="Proteomes" id="UP001500305">
    <property type="component" value="Unassembled WGS sequence"/>
</dbReference>
<evidence type="ECO:0000256" key="1">
    <source>
        <dbReference type="SAM" id="MobiDB-lite"/>
    </source>
</evidence>
<organism evidence="2 3">
    <name type="scientific">Kitasatospora cystarginea</name>
    <dbReference type="NCBI Taxonomy" id="58350"/>
    <lineage>
        <taxon>Bacteria</taxon>
        <taxon>Bacillati</taxon>
        <taxon>Actinomycetota</taxon>
        <taxon>Actinomycetes</taxon>
        <taxon>Kitasatosporales</taxon>
        <taxon>Streptomycetaceae</taxon>
        <taxon>Kitasatospora</taxon>
    </lineage>
</organism>
<feature type="region of interest" description="Disordered" evidence="1">
    <location>
        <begin position="74"/>
        <end position="94"/>
    </location>
</feature>
<protein>
    <submittedName>
        <fullName evidence="2">Uncharacterized protein</fullName>
    </submittedName>
</protein>
<evidence type="ECO:0000313" key="2">
    <source>
        <dbReference type="EMBL" id="GAA2279619.1"/>
    </source>
</evidence>
<gene>
    <name evidence="2" type="ORF">GCM10010430_77030</name>
</gene>
<accession>A0ABN3F0A1</accession>
<keyword evidence="3" id="KW-1185">Reference proteome</keyword>
<reference evidence="2 3" key="1">
    <citation type="journal article" date="2019" name="Int. J. Syst. Evol. Microbiol.">
        <title>The Global Catalogue of Microorganisms (GCM) 10K type strain sequencing project: providing services to taxonomists for standard genome sequencing and annotation.</title>
        <authorList>
            <consortium name="The Broad Institute Genomics Platform"/>
            <consortium name="The Broad Institute Genome Sequencing Center for Infectious Disease"/>
            <person name="Wu L."/>
            <person name="Ma J."/>
        </authorList>
    </citation>
    <scope>NUCLEOTIDE SEQUENCE [LARGE SCALE GENOMIC DNA]</scope>
    <source>
        <strain evidence="2 3">JCM 7356</strain>
    </source>
</reference>
<proteinExistence type="predicted"/>
<evidence type="ECO:0000313" key="3">
    <source>
        <dbReference type="Proteomes" id="UP001500305"/>
    </source>
</evidence>
<feature type="compositionally biased region" description="Polar residues" evidence="1">
    <location>
        <begin position="85"/>
        <end position="94"/>
    </location>
</feature>